<dbReference type="PANTHER" id="PTHR14374">
    <property type="entry name" value="FOIE GRAS"/>
    <property type="match status" value="1"/>
</dbReference>
<dbReference type="OrthoDB" id="6278596at2759"/>
<evidence type="ECO:0000313" key="4">
    <source>
        <dbReference type="EMBL" id="TPX36615.1"/>
    </source>
</evidence>
<feature type="region of interest" description="Disordered" evidence="1">
    <location>
        <begin position="33"/>
        <end position="55"/>
    </location>
</feature>
<comment type="caution">
    <text evidence="4">The sequence shown here is derived from an EMBL/GenBank/DDBJ whole genome shotgun (WGS) entry which is preliminary data.</text>
</comment>
<evidence type="ECO:0000256" key="1">
    <source>
        <dbReference type="SAM" id="MobiDB-lite"/>
    </source>
</evidence>
<feature type="domain" description="Gryzun putative trafficking through Golgi" evidence="2">
    <location>
        <begin position="779"/>
        <end position="1047"/>
    </location>
</feature>
<dbReference type="STRING" id="1806994.A0A507CG90"/>
<dbReference type="Pfam" id="PF11817">
    <property type="entry name" value="Foie-gras_1"/>
    <property type="match status" value="1"/>
</dbReference>
<feature type="region of interest" description="Disordered" evidence="1">
    <location>
        <begin position="1237"/>
        <end position="1267"/>
    </location>
</feature>
<feature type="compositionally biased region" description="Polar residues" evidence="1">
    <location>
        <begin position="1033"/>
        <end position="1075"/>
    </location>
</feature>
<dbReference type="EMBL" id="QEAO01000004">
    <property type="protein sequence ID" value="TPX36615.1"/>
    <property type="molecule type" value="Genomic_DNA"/>
</dbReference>
<organism evidence="4 5">
    <name type="scientific">Synchytrium microbalum</name>
    <dbReference type="NCBI Taxonomy" id="1806994"/>
    <lineage>
        <taxon>Eukaryota</taxon>
        <taxon>Fungi</taxon>
        <taxon>Fungi incertae sedis</taxon>
        <taxon>Chytridiomycota</taxon>
        <taxon>Chytridiomycota incertae sedis</taxon>
        <taxon>Chytridiomycetes</taxon>
        <taxon>Synchytriales</taxon>
        <taxon>Synchytriaceae</taxon>
        <taxon>Synchytrium</taxon>
    </lineage>
</organism>
<accession>A0A507CG90</accession>
<dbReference type="InterPro" id="IPR012880">
    <property type="entry name" value="Gryzun"/>
</dbReference>
<feature type="compositionally biased region" description="Low complexity" evidence="1">
    <location>
        <begin position="33"/>
        <end position="47"/>
    </location>
</feature>
<evidence type="ECO:0000259" key="2">
    <source>
        <dbReference type="Pfam" id="PF07919"/>
    </source>
</evidence>
<sequence>MDSFPVEYVAVQLPVLGVFGLSAEETIPTTITSTTGAATSDTTGSATPAPPSPLSIKKLNTGATSTSPSSTLFKKQLLNALVSKSVGGVWDVTSARNSNQFLVVSFEKTYSLPPRKSPPARNVPIPHSPLSPLTSSSPLYPDGLMTPLWLKRHRELIPSVMVGFYDLWERPSAEQAPDRNRDPLGAQQAATLERERDGLLAQEINDKRRGAQERGIKFSAVILLGKSTKLEDPHTEERLSYLRKACTLDSKHSLFALPFGGGSSFDPQDFAANLQRALYDSALNYYREHGKRVKKKKLKYATTGPVRSIPPPPTASSLSATGSQTSLVGSPAGSPTKPLSSHGWSIRYDFKTAAFSEFRQDFEGAVKSYESAYQTLIEMIQTTVVGGLWAPGGGGGSASDGIQPYTNRWSEARHLLDCISLKICRLLLQSDQPILALSQLNKHLNNLYALPEFVPTTTSSSFITSTLSQTPLSLPPQGLSHLNKPLNGGSFEYWSWVSTQYRAFGELIELATTKMGMKLPVGAPIIPPVSSPDPNAPNSGATPIPASTVNPSTIVQHAGYYYLLAARASEERWKKFKEAEKNMVNAPPLPLAFAPTASRPAAGRSSVSSPFDGRPALDGLSLSPVVSSPSHAHALGLALATERQVDHASLSIELLTKSYEQFKRQRSGRTTLFLASEIARLYETSGKLEMALRFYERIGRTYRKEGWPTVLASVLNGQARCAKALNMWDSFVECSIELLTERMNLNSNDRLSTLEDILSALRGDSATAGTVIKANVEMDIIEPFMHCHIQFKKSTGYAGSPAEYQITLAATSPNTPPATIKLSQLRVIFSDERFNLLVTSPEDDSSTNQETNPIALVAGSTERHPVWVDIKSATRASAPFTIDPQTKFPYLKEADLVIRPGERKVFEGAITPTDSMELRVVRIEGILEGAAGSVVLRWKIGDRNEEAQTRRRWLLSHEAGSKGKWAPLEGYGELSSLRVIRKQPALVVRSIHFPPGYLDEIYPITVEVVNEEAVDIQAFCEFEIRGGGAEGSDPNTYLSSDPDSLANMPSQLPTSPNSPYQSTTRARGISTSSSPPHAPVTTPLTPVIMTSNPTGSTHTLLRGLDLGRLAPGASARHTVYIKSHSVPGERAVIVTVFFRPTSSSSPSSATEGVQDMLNPDLHFRKVEALRIKFDRAFDSNWDVKVYDGRLVNSTEWMQECEWHESWMVTGNLKCVGPWDVEVASGELHQDQDMEVSDLTPIEPGTEPYPTPKLSVSSISPPSPKPETWRPSRAHHFLYRMNMSRCAGLVSSSRTIDIGRMEIKWRRPAHQSNGILMPWTRSVVTIPKLDLAPDGLVVTLQPPSDSSVGNLFTLAYNLYNTSSVSYEISSTLESAEGLVFAGVKSLTCRLLPCSSKTITFNCLPLISGRLQLPKLKIVIKAVGGKERDSGNTAIIPAPSAMSLSGGTSAISSGQTSTVKEADEVRVLGGEGGIFVRPRSMDDNPSHVYK</sequence>
<name>A0A507CG90_9FUNG</name>
<feature type="domain" description="Trafficking protein particle complex subunit 11" evidence="3">
    <location>
        <begin position="408"/>
        <end position="740"/>
    </location>
</feature>
<gene>
    <name evidence="4" type="ORF">SmJEL517_g01153</name>
</gene>
<feature type="compositionally biased region" description="Polar residues" evidence="1">
    <location>
        <begin position="536"/>
        <end position="548"/>
    </location>
</feature>
<dbReference type="InterPro" id="IPR011990">
    <property type="entry name" value="TPR-like_helical_dom_sf"/>
</dbReference>
<proteinExistence type="predicted"/>
<dbReference type="Pfam" id="PF07919">
    <property type="entry name" value="Gryzun"/>
    <property type="match status" value="2"/>
</dbReference>
<dbReference type="Proteomes" id="UP000319731">
    <property type="component" value="Unassembled WGS sequence"/>
</dbReference>
<reference evidence="4 5" key="1">
    <citation type="journal article" date="2019" name="Sci. Rep.">
        <title>Comparative genomics of chytrid fungi reveal insights into the obligate biotrophic and pathogenic lifestyle of Synchytrium endobioticum.</title>
        <authorList>
            <person name="van de Vossenberg B.T.L.H."/>
            <person name="Warris S."/>
            <person name="Nguyen H.D.T."/>
            <person name="van Gent-Pelzer M.P.E."/>
            <person name="Joly D.L."/>
            <person name="van de Geest H.C."/>
            <person name="Bonants P.J.M."/>
            <person name="Smith D.S."/>
            <person name="Levesque C.A."/>
            <person name="van der Lee T.A.J."/>
        </authorList>
    </citation>
    <scope>NUCLEOTIDE SEQUENCE [LARGE SCALE GENOMIC DNA]</scope>
    <source>
        <strain evidence="4 5">JEL517</strain>
    </source>
</reference>
<evidence type="ECO:0008006" key="6">
    <source>
        <dbReference type="Google" id="ProtNLM"/>
    </source>
</evidence>
<dbReference type="PANTHER" id="PTHR14374:SF0">
    <property type="entry name" value="TRAFFICKING PROTEIN PARTICLE COMPLEX SUBUNIT 11"/>
    <property type="match status" value="1"/>
</dbReference>
<feature type="region of interest" description="Disordered" evidence="1">
    <location>
        <begin position="529"/>
        <end position="548"/>
    </location>
</feature>
<keyword evidence="5" id="KW-1185">Reference proteome</keyword>
<dbReference type="SUPFAM" id="SSF48452">
    <property type="entry name" value="TPR-like"/>
    <property type="match status" value="1"/>
</dbReference>
<evidence type="ECO:0000313" key="5">
    <source>
        <dbReference type="Proteomes" id="UP000319731"/>
    </source>
</evidence>
<feature type="domain" description="Gryzun putative trafficking through Golgi" evidence="2">
    <location>
        <begin position="1294"/>
        <end position="1417"/>
    </location>
</feature>
<feature type="region of interest" description="Disordered" evidence="1">
    <location>
        <begin position="1030"/>
        <end position="1082"/>
    </location>
</feature>
<evidence type="ECO:0000259" key="3">
    <source>
        <dbReference type="Pfam" id="PF11817"/>
    </source>
</evidence>
<feature type="region of interest" description="Disordered" evidence="1">
    <location>
        <begin position="301"/>
        <end position="338"/>
    </location>
</feature>
<dbReference type="InterPro" id="IPR021773">
    <property type="entry name" value="TPC11"/>
</dbReference>
<dbReference type="GeneID" id="42002378"/>
<protein>
    <recommendedName>
        <fullName evidence="6">Trafficking protein particle complex subunit 11 domain-containing protein</fullName>
    </recommendedName>
</protein>
<dbReference type="RefSeq" id="XP_031026829.1">
    <property type="nucleotide sequence ID" value="XM_031167081.1"/>
</dbReference>